<dbReference type="AlphaFoldDB" id="A0A014PKY3"/>
<evidence type="ECO:0000313" key="3">
    <source>
        <dbReference type="Proteomes" id="UP000030151"/>
    </source>
</evidence>
<dbReference type="EMBL" id="JELW01000046">
    <property type="protein sequence ID" value="EXU96653.1"/>
    <property type="molecule type" value="Genomic_DNA"/>
</dbReference>
<feature type="compositionally biased region" description="Basic and acidic residues" evidence="1">
    <location>
        <begin position="184"/>
        <end position="194"/>
    </location>
</feature>
<evidence type="ECO:0000313" key="2">
    <source>
        <dbReference type="EMBL" id="EXU96653.1"/>
    </source>
</evidence>
<gene>
    <name evidence="2" type="ORF">X797_010192</name>
</gene>
<proteinExistence type="predicted"/>
<feature type="region of interest" description="Disordered" evidence="1">
    <location>
        <begin position="184"/>
        <end position="203"/>
    </location>
</feature>
<protein>
    <submittedName>
        <fullName evidence="2">Uncharacterized protein</fullName>
    </submittedName>
</protein>
<reference evidence="2 3" key="1">
    <citation type="submission" date="2014-02" db="EMBL/GenBank/DDBJ databases">
        <title>The genome sequence of the entomopathogenic fungus Metarhizium robertsii ARSEF 2575.</title>
        <authorList>
            <person name="Giuliano Garisto Donzelli B."/>
            <person name="Roe B.A."/>
            <person name="Macmil S.L."/>
            <person name="Krasnoff S.B."/>
            <person name="Gibson D.M."/>
        </authorList>
    </citation>
    <scope>NUCLEOTIDE SEQUENCE [LARGE SCALE GENOMIC DNA]</scope>
    <source>
        <strain evidence="2 3">ARSEF 2575</strain>
    </source>
</reference>
<comment type="caution">
    <text evidence="2">The sequence shown here is derived from an EMBL/GenBank/DDBJ whole genome shotgun (WGS) entry which is preliminary data.</text>
</comment>
<evidence type="ECO:0000256" key="1">
    <source>
        <dbReference type="SAM" id="MobiDB-lite"/>
    </source>
</evidence>
<dbReference type="Proteomes" id="UP000030151">
    <property type="component" value="Unassembled WGS sequence"/>
</dbReference>
<name>A0A014PKY3_9HYPO</name>
<sequence>MGVTLRSQSSQDVKFPIVCTADIDSQVLRDLLSHDGLVLVAKRDLSELISNRDDDKIDSFQTPFTADLPDAYDLLGEFMDAAKSRQHGDMSHKSFVILDETTAEDGETCQIAVDGREDEQSNEIQIAFRCELASATHGLAAIEAASENQLTKVIRDLRNEAAMVGGVWSKQRVDKFRSRPKRIDVGDYPPHENWDEGSGPENPDTDIPYFPIFQTAEISLETLNQFLKETYDQDWGDEDIAGPSMAFVTSISEAPFHSGKADTHLDSAPEVPSVLFGASAVECDAIVRSRFPGGSEMNYNLFIVLDELTEKEKTVLVAANNELDGQLLLGRTDFKSALTVLVATSDTSLTVDSQINSAVTEGSGIIYDD</sequence>
<dbReference type="eggNOG" id="ENOG502RMN1">
    <property type="taxonomic scope" value="Eukaryota"/>
</dbReference>
<organism evidence="2 3">
    <name type="scientific">Metarhizium robertsii</name>
    <dbReference type="NCBI Taxonomy" id="568076"/>
    <lineage>
        <taxon>Eukaryota</taxon>
        <taxon>Fungi</taxon>
        <taxon>Dikarya</taxon>
        <taxon>Ascomycota</taxon>
        <taxon>Pezizomycotina</taxon>
        <taxon>Sordariomycetes</taxon>
        <taxon>Hypocreomycetidae</taxon>
        <taxon>Hypocreales</taxon>
        <taxon>Clavicipitaceae</taxon>
        <taxon>Metarhizium</taxon>
    </lineage>
</organism>
<dbReference type="OrthoDB" id="4483229at2759"/>
<accession>A0A014PKY3</accession>
<dbReference type="HOGENOM" id="CLU_750240_0_0_1"/>